<organism evidence="15 16">
    <name type="scientific">Microbotryum silenes-dioicae</name>
    <dbReference type="NCBI Taxonomy" id="796604"/>
    <lineage>
        <taxon>Eukaryota</taxon>
        <taxon>Fungi</taxon>
        <taxon>Dikarya</taxon>
        <taxon>Basidiomycota</taxon>
        <taxon>Pucciniomycotina</taxon>
        <taxon>Microbotryomycetes</taxon>
        <taxon>Microbotryales</taxon>
        <taxon>Microbotryaceae</taxon>
        <taxon>Microbotryum</taxon>
    </lineage>
</organism>
<dbReference type="InterPro" id="IPR057670">
    <property type="entry name" value="SH3_retrovirus"/>
</dbReference>
<dbReference type="PANTHER" id="PTHR37984">
    <property type="entry name" value="PROTEIN CBG26694"/>
    <property type="match status" value="1"/>
</dbReference>
<dbReference type="FunFam" id="1.10.340.70:FF:000001">
    <property type="entry name" value="Retrovirus-related Pol polyprotein from transposon gypsy-like Protein"/>
    <property type="match status" value="1"/>
</dbReference>
<dbReference type="Gene3D" id="2.40.50.40">
    <property type="match status" value="1"/>
</dbReference>
<dbReference type="Pfam" id="PF07727">
    <property type="entry name" value="RVT_2"/>
    <property type="match status" value="1"/>
</dbReference>
<keyword evidence="7" id="KW-0255">Endonuclease</keyword>
<dbReference type="InterPro" id="IPR043502">
    <property type="entry name" value="DNA/RNA_pol_sf"/>
</dbReference>
<dbReference type="InterPro" id="IPR050951">
    <property type="entry name" value="Retrovirus_Pol_polyprotein"/>
</dbReference>
<evidence type="ECO:0000259" key="13">
    <source>
        <dbReference type="PROSITE" id="PS50878"/>
    </source>
</evidence>
<evidence type="ECO:0000256" key="8">
    <source>
        <dbReference type="ARBA" id="ARBA00022801"/>
    </source>
</evidence>
<keyword evidence="10" id="KW-0695">RNA-directed DNA polymerase</keyword>
<dbReference type="Pfam" id="PF17921">
    <property type="entry name" value="Integrase_H2C2"/>
    <property type="match status" value="1"/>
</dbReference>
<dbReference type="PROSITE" id="PS50994">
    <property type="entry name" value="INTEGRASE"/>
    <property type="match status" value="2"/>
</dbReference>
<sequence length="2598" mass="289056">MPMPTAPSHSPTYKPNDPPQLHSTSMEALREYFMRLDFYNRRIARTPITSDYDKIEGAGMGLQVFALKTWFTQGLSKHLAKPYTQFKSELIRRAVPADFVWTQLAELHRLCQAPGHNIDAFQEFSNQMRSLQMEIGFQVVSDQEVAKLVLLGTDPELCRILRTHMVLSLAGWSDLLLEKLALDAPVVPTSPEAAEVFSDAHTDQPLEFDYQVFERIGREEWSVIAQQRQAIATQVGALQQRPTYSRPTAASAAPHVATAATGHSPITGGPRPVARLTVDERAYLDQNHGCYRCRTLNADHISRNCPRYLSPMGASATPSTPMSTAPAPRPGPRMVAAIRTFQETGDSTVFAGLSSDLEDDNDPSHAPHPFPPLPVSLAGAHGTLLASALVDSGSPQTFLSEELVQRLGLERRTLEQHSKYTLAMQDQVPTVFTCTHFVRVPLELANGLWAAGPTYAEVAPLGKDLAIILGGNFIYRHKMELGLFPQPHLTCKANPIHAIDLLALSSQPCAAARVAAIAPVSDDEEQLRLAALDHCLRAEFADRFPADIPPVHLYQSPVRHRYPLPKKYCEAWYLLLQEHLAAGRLRPSRSAYSSPSFIIPKKGCDVDPTITPRWVNDYRELNKHTIKDRTPLLLPDNILSTCSNAQFWAKIDMTNSFFQTKMAEEDIHKTAVSTPWGLYEWTVMPMGLCNAPATHQRRVNEALQGLLGTICFVYLDDITIFADTLEEHEARVRQVLDALRRAELYCSPTKTNLATAECSFLGHIINRAGVHADPKKIQRIEDWSLPKTVKELRGFLGLVQYLRKFIPGLAEHTAALTPLTRQGLSSIATLWTPNEVRHFKAIKAIVTSLDCLRPPDHSANTAPFWVMTDASNQGIGGVLLQGQEWKVARPIAYWSRQYIPAERNYPTHEQELLAIVEALKEWRIDLLGGHFHILTDHSTLEHFQTQRTVLSRRQARWLDTLAKFDYDLRYLPGEDNIVADAMSRYSFTDPLPTLVAAVSHVKLSDAVKQQILDAYETNPFCQQAMSNIGSVTLDFKIVDALLYLRGRLIIPSLAPLCESILHDAHNAQGHLGDMKTYRTVQQAYFWPNMSRDVKHYVQQCDSCQRTKARTTRIAGKLHSLPVPTRPMADIAIDFVGPLPANKGFDRVLTITDRLLGYVRLLPAREADTAAEVAARFHEGWHRLFGLPQSIVSDRDKLFTSKFWTALHKRLNIKLQLSSAFHPETDGRSEKTNKTAFQILRALVNKEQSNWAECLAVCEYAINSSLNVATGKTPFELVLGYTPSLAPFARVDGDDDLPSVEELLALRFQACEDARDQLAISKVRQAAQSNKKRQDEPSWAVGDLVLLDSSDCRKRLHTRKRRAAKLMDRFDGPYCIVKAQPEISSYTLQLNGDDAAVPFFHTGKLKTYRKNDTALFPNREPARLGPVDVGGEPEYIIEDIVDERIRAGKQQYLVSWLSWPSDSNSWEPAEALEDTEALDRWERRNEDEARERSRAFHLLDSGATRHMTIRRDLLINFKPFTTERVRVVGAFNSSAMATSTGTLRFGVDEASIELHNVLLVPGLSAELVSLAGLMKDGYELSNECDTAGKHTGIAISSATSRLSFALDRNHYVLQASSHPPPWADHLALTATTLPTDVVLWHQRLGHPSWGRLVELVRSGQIPLDVAAVTPDQIRLLDQCDACCAGKTVSSPNREPASHPADAPFSRVFADVWGPSPVPALSGARYLCGITDEFLRFRWARSIRLKSDSSAVLQDFVAMSKTQYGGQGVTTLRTDRGGEFVNHRLRDWLAARGIFHELSTAYEHGQMGVQERSWRTIFNSVRAWLHRSGLPPALWDEAAHAAIYVINLLPSSPLQQRTPDSVLHEPSDPVTGTRRPRLDRQRPNKLAPRSRLCYFVGYSSRSKAWRFFDPVRNKVFELFEAREQSRAFQSSQARFFEDRFFPAAVSPAMPAIPVAVGLSYPPAPLGIGSAAAPPVAEAPAVAPAAAAPPPVPPALAFSNPGPANAPPDGDRSTRTRRPPDYLGFAHAAQHWEFADHAAIQFDDFDEGDPDTQMYSFEEVSALLAKIDSNDTPSVQAALAGPFRDYWLAAMSVEEGALAAKNAFSKPVRPPPGAIVIGSMWVLLVKRNAEGQIVKYKARLVACGDMQRRWGVHINSFSPTGRATSHRLLLALAVENEWETRQFDVSSAYLNGNLGGTEIYMPLPGGNIVRLQRALYGLVQAGREWYKVFTEWILSIGFTRTDSDHAVFVRKEGDQRSSLSIHVDDGLLTGDGDLDGVLCRLKARFEARSTDKASFFLGQSIRREGKTGAAIVNQGHFVDAILEEHHMANASPRPTPLAAPSTLRNRADSGFDPASIPYRAIVGKLLYLSGTTRPDIAFAVSKAARFCNDFTAEHWEALKHILRYLVGTRNFGIRYQKSFQPMSAILEGFVNADHGADPVTRRSVSGYVFMCAGGAISWIAKRQTLVTLSSTEAEYVAMSYTAREGIWLRRLLADLGFEQTAPTRLQGDNQSAITLAKHPAFHARTKHIGIHFHFIRDHIVEGTIEMVWVPTGTMAADVLTKGLGTQKHYQFVHAMGLIDSSREGLIDSSREGASWRVVNED</sequence>
<dbReference type="InterPro" id="IPR001584">
    <property type="entry name" value="Integrase_cat-core"/>
</dbReference>
<dbReference type="CDD" id="cd09272">
    <property type="entry name" value="RNase_HI_RT_Ty1"/>
    <property type="match status" value="1"/>
</dbReference>
<dbReference type="Pfam" id="PF22936">
    <property type="entry name" value="Pol_BBD"/>
    <property type="match status" value="1"/>
</dbReference>
<dbReference type="GO" id="GO:0006338">
    <property type="term" value="P:chromatin remodeling"/>
    <property type="evidence" value="ECO:0007669"/>
    <property type="project" value="UniProtKB-ARBA"/>
</dbReference>
<feature type="domain" description="Reverse transcriptase" evidence="13">
    <location>
        <begin position="580"/>
        <end position="765"/>
    </location>
</feature>
<dbReference type="Pfam" id="PF00385">
    <property type="entry name" value="Chromo"/>
    <property type="match status" value="1"/>
</dbReference>
<dbReference type="Pfam" id="PF25597">
    <property type="entry name" value="SH3_retrovirus"/>
    <property type="match status" value="1"/>
</dbReference>
<feature type="region of interest" description="Disordered" evidence="11">
    <location>
        <begin position="1990"/>
        <end position="2017"/>
    </location>
</feature>
<dbReference type="InterPro" id="IPR016197">
    <property type="entry name" value="Chromo-like_dom_sf"/>
</dbReference>
<feature type="domain" description="Chromo" evidence="12">
    <location>
        <begin position="1434"/>
        <end position="1492"/>
    </location>
</feature>
<dbReference type="Gene3D" id="3.30.70.270">
    <property type="match status" value="2"/>
</dbReference>
<keyword evidence="3" id="KW-0808">Transferase</keyword>
<dbReference type="CDD" id="cd00024">
    <property type="entry name" value="CD_CSD"/>
    <property type="match status" value="1"/>
</dbReference>
<evidence type="ECO:0000256" key="4">
    <source>
        <dbReference type="ARBA" id="ARBA00022695"/>
    </source>
</evidence>
<evidence type="ECO:0000259" key="14">
    <source>
        <dbReference type="PROSITE" id="PS50994"/>
    </source>
</evidence>
<dbReference type="PROSITE" id="PS50878">
    <property type="entry name" value="RT_POL"/>
    <property type="match status" value="1"/>
</dbReference>
<feature type="region of interest" description="Disordered" evidence="11">
    <location>
        <begin position="252"/>
        <end position="271"/>
    </location>
</feature>
<feature type="domain" description="Integrase catalytic" evidence="14">
    <location>
        <begin position="1698"/>
        <end position="1865"/>
    </location>
</feature>
<feature type="region of interest" description="Disordered" evidence="11">
    <location>
        <begin position="1855"/>
        <end position="1881"/>
    </location>
</feature>
<feature type="region of interest" description="Disordered" evidence="11">
    <location>
        <begin position="351"/>
        <end position="373"/>
    </location>
</feature>
<dbReference type="EMBL" id="FQNC01000043">
    <property type="protein sequence ID" value="SGY49571.1"/>
    <property type="molecule type" value="Genomic_DNA"/>
</dbReference>
<dbReference type="SUPFAM" id="SSF53098">
    <property type="entry name" value="Ribonuclease H-like"/>
    <property type="match status" value="2"/>
</dbReference>
<dbReference type="GO" id="GO:0003723">
    <property type="term" value="F:RNA binding"/>
    <property type="evidence" value="ECO:0007669"/>
    <property type="project" value="UniProtKB-KW"/>
</dbReference>
<keyword evidence="16" id="KW-1185">Reference proteome</keyword>
<dbReference type="SMART" id="SM00298">
    <property type="entry name" value="CHROMO"/>
    <property type="match status" value="1"/>
</dbReference>
<dbReference type="SUPFAM" id="SSF54160">
    <property type="entry name" value="Chromo domain-like"/>
    <property type="match status" value="1"/>
</dbReference>
<dbReference type="Gene3D" id="3.10.10.10">
    <property type="entry name" value="HIV Type 1 Reverse Transcriptase, subunit A, domain 1"/>
    <property type="match status" value="1"/>
</dbReference>
<evidence type="ECO:0000256" key="1">
    <source>
        <dbReference type="ARBA" id="ARBA00012493"/>
    </source>
</evidence>
<dbReference type="Gene3D" id="2.40.70.10">
    <property type="entry name" value="Acid Proteases"/>
    <property type="match status" value="1"/>
</dbReference>
<evidence type="ECO:0000313" key="16">
    <source>
        <dbReference type="Proteomes" id="UP000249464"/>
    </source>
</evidence>
<dbReference type="InterPro" id="IPR021109">
    <property type="entry name" value="Peptidase_aspartic_dom_sf"/>
</dbReference>
<dbReference type="InterPro" id="IPR036397">
    <property type="entry name" value="RNaseH_sf"/>
</dbReference>
<gene>
    <name evidence="15" type="primary">BQ5605_C001g00792</name>
    <name evidence="15" type="ORF">BQ5605_C001G00792</name>
</gene>
<feature type="region of interest" description="Disordered" evidence="11">
    <location>
        <begin position="1"/>
        <end position="21"/>
    </location>
</feature>
<dbReference type="FunFam" id="3.30.420.10:FF:000032">
    <property type="entry name" value="Retrovirus-related Pol polyprotein from transposon 297-like Protein"/>
    <property type="match status" value="1"/>
</dbReference>
<feature type="domain" description="Integrase catalytic" evidence="14">
    <location>
        <begin position="1122"/>
        <end position="1281"/>
    </location>
</feature>
<dbReference type="SUPFAM" id="SSF56672">
    <property type="entry name" value="DNA/RNA polymerases"/>
    <property type="match status" value="2"/>
</dbReference>
<feature type="compositionally biased region" description="Basic and acidic residues" evidence="11">
    <location>
        <begin position="2006"/>
        <end position="2017"/>
    </location>
</feature>
<dbReference type="GO" id="GO:0006508">
    <property type="term" value="P:proteolysis"/>
    <property type="evidence" value="ECO:0007669"/>
    <property type="project" value="UniProtKB-KW"/>
</dbReference>
<evidence type="ECO:0000256" key="5">
    <source>
        <dbReference type="ARBA" id="ARBA00022722"/>
    </source>
</evidence>
<dbReference type="EC" id="2.7.7.49" evidence="1"/>
<evidence type="ECO:0000256" key="9">
    <source>
        <dbReference type="ARBA" id="ARBA00022884"/>
    </source>
</evidence>
<dbReference type="InterPro" id="IPR000953">
    <property type="entry name" value="Chromo/chromo_shadow_dom"/>
</dbReference>
<proteinExistence type="predicted"/>
<evidence type="ECO:0000259" key="12">
    <source>
        <dbReference type="PROSITE" id="PS50013"/>
    </source>
</evidence>
<evidence type="ECO:0000313" key="15">
    <source>
        <dbReference type="EMBL" id="SGY49571.1"/>
    </source>
</evidence>
<dbReference type="Gene3D" id="3.10.20.370">
    <property type="match status" value="1"/>
</dbReference>
<dbReference type="CDD" id="cd09274">
    <property type="entry name" value="RNase_HI_RT_Ty3"/>
    <property type="match status" value="1"/>
</dbReference>
<feature type="compositionally biased region" description="Low complexity" evidence="11">
    <location>
        <begin position="252"/>
        <end position="261"/>
    </location>
</feature>
<dbReference type="GO" id="GO:0004519">
    <property type="term" value="F:endonuclease activity"/>
    <property type="evidence" value="ECO:0007669"/>
    <property type="project" value="UniProtKB-KW"/>
</dbReference>
<keyword evidence="9" id="KW-0694">RNA-binding</keyword>
<dbReference type="CDD" id="cd01647">
    <property type="entry name" value="RT_LTR"/>
    <property type="match status" value="1"/>
</dbReference>
<evidence type="ECO:0000256" key="11">
    <source>
        <dbReference type="SAM" id="MobiDB-lite"/>
    </source>
</evidence>
<dbReference type="InterPro" id="IPR041373">
    <property type="entry name" value="RT_RNaseH"/>
</dbReference>
<keyword evidence="8" id="KW-0378">Hydrolase</keyword>
<evidence type="ECO:0000256" key="3">
    <source>
        <dbReference type="ARBA" id="ARBA00022679"/>
    </source>
</evidence>
<dbReference type="PANTHER" id="PTHR37984:SF5">
    <property type="entry name" value="PROTEIN NYNRIN-LIKE"/>
    <property type="match status" value="1"/>
</dbReference>
<name>A0A2X0MRT2_9BASI</name>
<dbReference type="GO" id="GO:0003964">
    <property type="term" value="F:RNA-directed DNA polymerase activity"/>
    <property type="evidence" value="ECO:0007669"/>
    <property type="project" value="UniProtKB-KW"/>
</dbReference>
<dbReference type="Pfam" id="PF00078">
    <property type="entry name" value="RVT_1"/>
    <property type="match status" value="1"/>
</dbReference>
<accession>A0A2X0MRT2</accession>
<dbReference type="InterPro" id="IPR043128">
    <property type="entry name" value="Rev_trsase/Diguanyl_cyclase"/>
</dbReference>
<protein>
    <recommendedName>
        <fullName evidence="1">RNA-directed DNA polymerase</fullName>
        <ecNumber evidence="1">2.7.7.49</ecNumber>
    </recommendedName>
</protein>
<dbReference type="GO" id="GO:0004190">
    <property type="term" value="F:aspartic-type endopeptidase activity"/>
    <property type="evidence" value="ECO:0007669"/>
    <property type="project" value="UniProtKB-KW"/>
</dbReference>
<dbReference type="InterPro" id="IPR041588">
    <property type="entry name" value="Integrase_H2C2"/>
</dbReference>
<dbReference type="GO" id="GO:0015074">
    <property type="term" value="P:DNA integration"/>
    <property type="evidence" value="ECO:0007669"/>
    <property type="project" value="InterPro"/>
</dbReference>
<evidence type="ECO:0000256" key="10">
    <source>
        <dbReference type="ARBA" id="ARBA00022918"/>
    </source>
</evidence>
<dbReference type="GO" id="GO:0005634">
    <property type="term" value="C:nucleus"/>
    <property type="evidence" value="ECO:0007669"/>
    <property type="project" value="UniProtKB-ARBA"/>
</dbReference>
<evidence type="ECO:0000256" key="2">
    <source>
        <dbReference type="ARBA" id="ARBA00022670"/>
    </source>
</evidence>
<dbReference type="FunFam" id="3.10.10.10:FF:000007">
    <property type="entry name" value="Retrovirus-related Pol polyprotein from transposon 17.6-like Protein"/>
    <property type="match status" value="1"/>
</dbReference>
<dbReference type="InterPro" id="IPR054722">
    <property type="entry name" value="PolX-like_BBD"/>
</dbReference>
<evidence type="ECO:0000256" key="7">
    <source>
        <dbReference type="ARBA" id="ARBA00022759"/>
    </source>
</evidence>
<dbReference type="InterPro" id="IPR012337">
    <property type="entry name" value="RNaseH-like_sf"/>
</dbReference>
<dbReference type="Pfam" id="PF13976">
    <property type="entry name" value="gag_pre-integrs"/>
    <property type="match status" value="1"/>
</dbReference>
<dbReference type="InterPro" id="IPR013103">
    <property type="entry name" value="RVT_2"/>
</dbReference>
<dbReference type="InterPro" id="IPR025724">
    <property type="entry name" value="GAG-pre-integrase_dom"/>
</dbReference>
<keyword evidence="4" id="KW-0548">Nucleotidyltransferase</keyword>
<dbReference type="PROSITE" id="PS50013">
    <property type="entry name" value="CHROMO_2"/>
    <property type="match status" value="1"/>
</dbReference>
<reference evidence="15 16" key="1">
    <citation type="submission" date="2016-11" db="EMBL/GenBank/DDBJ databases">
        <authorList>
            <person name="Jaros S."/>
            <person name="Januszkiewicz K."/>
            <person name="Wedrychowicz H."/>
        </authorList>
    </citation>
    <scope>NUCLEOTIDE SEQUENCE [LARGE SCALE GENOMIC DNA]</scope>
</reference>
<dbReference type="InterPro" id="IPR000477">
    <property type="entry name" value="RT_dom"/>
</dbReference>
<dbReference type="InterPro" id="IPR023780">
    <property type="entry name" value="Chromo_domain"/>
</dbReference>
<keyword evidence="5" id="KW-0540">Nuclease</keyword>
<dbReference type="Pfam" id="PF00665">
    <property type="entry name" value="rve"/>
    <property type="match status" value="1"/>
</dbReference>
<keyword evidence="2" id="KW-0645">Protease</keyword>
<dbReference type="Gene3D" id="1.10.340.70">
    <property type="match status" value="1"/>
</dbReference>
<evidence type="ECO:0000256" key="6">
    <source>
        <dbReference type="ARBA" id="ARBA00022750"/>
    </source>
</evidence>
<keyword evidence="6" id="KW-0064">Aspartyl protease</keyword>
<dbReference type="Proteomes" id="UP000249464">
    <property type="component" value="Unassembled WGS sequence"/>
</dbReference>
<dbReference type="Gene3D" id="3.30.420.10">
    <property type="entry name" value="Ribonuclease H-like superfamily/Ribonuclease H"/>
    <property type="match status" value="2"/>
</dbReference>
<dbReference type="Pfam" id="PF17917">
    <property type="entry name" value="RT_RNaseH"/>
    <property type="match status" value="1"/>
</dbReference>